<dbReference type="AlphaFoldDB" id="A0A9P6VPH7"/>
<sequence>MGTLNELPSVHNHRLNHNPSKLPSYRGTDLLSGPPPRAPVRTAEPAAPADEPKPAEETPNAYATQTSEQHRQHTRHHSDAASSPSKTRPSLPLARPLTFPGVRASSTSVSSITAKTIAKPRNVPALHSRNGLRDSWTGPPPAMRSMIQRSDSSTSDWVAEQATIPPLVPPVDIPTPVGKSPTDQHSKPPLTPLIPPIRGFRSSRRSTEMSATPRRSSMEQDNQDETLRALEGFDRIDSQRSSNREQEEQNSDDSDLFLKLAREEARANNPQARGLVRRSQVDRQSIPPSRPTFHPAPSRRRGSDQESATGARPTDESGTMSQALVYRPSARDRVAPLEDLNKSRYYGATSRSNPTTPRALGSRDISPESQVSYGGRRPSVPDSVLPARTNSYRQSNLSYSTPRTYNSSPLVSRTADVHDTLETPRAAEGTESTVSTTAPSTVWDELEDLKSRIHRLELTGKLPATSGAAISRASNERPPTATTTVTTMSLSPKRGRANSTSPIDSVEVPSTDTHPLLHSALAKSKSLLSHDVYKALETAASDALAITAMMGTSGQPGPISSSQSTVGGASGPATDRQVRRKADSMCRSLTELCLALSEVKNEQVSAPNNQIVLRPSSRDDQTITNVEVSKQRPPVNSDLTRGFESTGSTKKQPSCHELVTKPEVCTFGRRHTHSVINGWKEDFVAHPKPTWGNGRAGRGRRDKISSSVEGKYRYWQSEEFSQRVYFPATTARHPAICNPIRFATTSLHFNESYRYGAAASVSAAESGKQTIRPVQLEESVPKKLKESLLWAKALHKVGQKVSHEERGNQMEKRRVLTNERRGATHINM</sequence>
<feature type="compositionally biased region" description="Polar residues" evidence="1">
    <location>
        <begin position="637"/>
        <end position="652"/>
    </location>
</feature>
<feature type="compositionally biased region" description="Basic and acidic residues" evidence="1">
    <location>
        <begin position="329"/>
        <end position="342"/>
    </location>
</feature>
<evidence type="ECO:0000256" key="1">
    <source>
        <dbReference type="SAM" id="MobiDB-lite"/>
    </source>
</evidence>
<feature type="compositionally biased region" description="Polar residues" evidence="1">
    <location>
        <begin position="497"/>
        <end position="511"/>
    </location>
</feature>
<feature type="region of interest" description="Disordered" evidence="1">
    <location>
        <begin position="632"/>
        <end position="655"/>
    </location>
</feature>
<name>A0A9P6VPH7_9HELO</name>
<feature type="compositionally biased region" description="Low complexity" evidence="1">
    <location>
        <begin position="554"/>
        <end position="565"/>
    </location>
</feature>
<accession>A0A9P6VPH7</accession>
<gene>
    <name evidence="2" type="ORF">D0Z07_1315</name>
</gene>
<dbReference type="OrthoDB" id="5369729at2759"/>
<dbReference type="EMBL" id="VNKQ01000003">
    <property type="protein sequence ID" value="KAG0651815.1"/>
    <property type="molecule type" value="Genomic_DNA"/>
</dbReference>
<feature type="compositionally biased region" description="Polar residues" evidence="1">
    <location>
        <begin position="388"/>
        <end position="411"/>
    </location>
</feature>
<keyword evidence="3" id="KW-1185">Reference proteome</keyword>
<organism evidence="2 3">
    <name type="scientific">Hyphodiscus hymeniophilus</name>
    <dbReference type="NCBI Taxonomy" id="353542"/>
    <lineage>
        <taxon>Eukaryota</taxon>
        <taxon>Fungi</taxon>
        <taxon>Dikarya</taxon>
        <taxon>Ascomycota</taxon>
        <taxon>Pezizomycotina</taxon>
        <taxon>Leotiomycetes</taxon>
        <taxon>Helotiales</taxon>
        <taxon>Hyphodiscaceae</taxon>
        <taxon>Hyphodiscus</taxon>
    </lineage>
</organism>
<feature type="region of interest" description="Disordered" evidence="1">
    <location>
        <begin position="469"/>
        <end position="511"/>
    </location>
</feature>
<evidence type="ECO:0000313" key="3">
    <source>
        <dbReference type="Proteomes" id="UP000785200"/>
    </source>
</evidence>
<proteinExistence type="predicted"/>
<feature type="region of interest" description="Disordered" evidence="1">
    <location>
        <begin position="1"/>
        <end position="417"/>
    </location>
</feature>
<feature type="compositionally biased region" description="Polar residues" evidence="1">
    <location>
        <begin position="104"/>
        <end position="114"/>
    </location>
</feature>
<feature type="compositionally biased region" description="Basic and acidic residues" evidence="1">
    <location>
        <begin position="225"/>
        <end position="247"/>
    </location>
</feature>
<evidence type="ECO:0000313" key="2">
    <source>
        <dbReference type="EMBL" id="KAG0651815.1"/>
    </source>
</evidence>
<feature type="region of interest" description="Disordered" evidence="1">
    <location>
        <begin position="554"/>
        <end position="578"/>
    </location>
</feature>
<reference evidence="2" key="1">
    <citation type="submission" date="2019-07" db="EMBL/GenBank/DDBJ databases">
        <title>Hyphodiscus hymeniophilus genome sequencing and assembly.</title>
        <authorList>
            <person name="Kramer G."/>
            <person name="Nodwell J."/>
        </authorList>
    </citation>
    <scope>NUCLEOTIDE SEQUENCE</scope>
    <source>
        <strain evidence="2">ATCC 34498</strain>
    </source>
</reference>
<comment type="caution">
    <text evidence="2">The sequence shown here is derived from an EMBL/GenBank/DDBJ whole genome shotgun (WGS) entry which is preliminary data.</text>
</comment>
<feature type="compositionally biased region" description="Polar residues" evidence="1">
    <location>
        <begin position="147"/>
        <end position="156"/>
    </location>
</feature>
<protein>
    <submittedName>
        <fullName evidence="2">Uncharacterized protein</fullName>
    </submittedName>
</protein>
<dbReference type="Proteomes" id="UP000785200">
    <property type="component" value="Unassembled WGS sequence"/>
</dbReference>